<dbReference type="InterPro" id="IPR008302">
    <property type="entry name" value="NamZ"/>
</dbReference>
<dbReference type="PANTHER" id="PTHR42915">
    <property type="entry name" value="HYPOTHETICAL 460 KDA PROTEIN IN FEUA-SIGW INTERGENIC REGION [PRECURSOR]"/>
    <property type="match status" value="1"/>
</dbReference>
<dbReference type="RefSeq" id="XP_030995405.1">
    <property type="nucleotide sequence ID" value="XM_031140470.1"/>
</dbReference>
<dbReference type="STRING" id="1093900.A0A507B4S7"/>
<dbReference type="AlphaFoldDB" id="A0A507B4S7"/>
<evidence type="ECO:0008006" key="6">
    <source>
        <dbReference type="Google" id="ProtNLM"/>
    </source>
</evidence>
<dbReference type="Pfam" id="PF20732">
    <property type="entry name" value="NamZ_C"/>
    <property type="match status" value="1"/>
</dbReference>
<comment type="caution">
    <text evidence="4">The sequence shown here is derived from an EMBL/GenBank/DDBJ whole genome shotgun (WGS) entry which is preliminary data.</text>
</comment>
<dbReference type="InterPro" id="IPR048502">
    <property type="entry name" value="NamZ_N"/>
</dbReference>
<dbReference type="EMBL" id="SKBQ01000032">
    <property type="protein sequence ID" value="TPX13694.1"/>
    <property type="molecule type" value="Genomic_DNA"/>
</dbReference>
<accession>A0A507B4S7</accession>
<dbReference type="GeneID" id="41973344"/>
<protein>
    <recommendedName>
        <fullName evidence="6">DUF1343 domain-containing protein</fullName>
    </recommendedName>
</protein>
<dbReference type="OrthoDB" id="2017677at2759"/>
<gene>
    <name evidence="4" type="ORF">E0L32_005897</name>
</gene>
<dbReference type="Gene3D" id="3.90.1150.140">
    <property type="match status" value="1"/>
</dbReference>
<evidence type="ECO:0000313" key="5">
    <source>
        <dbReference type="Proteomes" id="UP000319257"/>
    </source>
</evidence>
<feature type="domain" description="Peptidoglycan beta-N-acetylmuramidase NamZ N-terminal" evidence="2">
    <location>
        <begin position="42"/>
        <end position="253"/>
    </location>
</feature>
<dbReference type="GO" id="GO:0033922">
    <property type="term" value="F:peptidoglycan beta-N-acetylmuramidase activity"/>
    <property type="evidence" value="ECO:0007669"/>
    <property type="project" value="InterPro"/>
</dbReference>
<dbReference type="PIRSF" id="PIRSF016719">
    <property type="entry name" value="UCP016719"/>
    <property type="match status" value="1"/>
</dbReference>
<name>A0A507B4S7_9PEZI</name>
<evidence type="ECO:0000313" key="4">
    <source>
        <dbReference type="EMBL" id="TPX13694.1"/>
    </source>
</evidence>
<reference evidence="4 5" key="1">
    <citation type="submission" date="2019-06" db="EMBL/GenBank/DDBJ databases">
        <title>Draft genome sequence of the filamentous fungus Phialemoniopsis curvata isolated from diesel fuel.</title>
        <authorList>
            <person name="Varaljay V.A."/>
            <person name="Lyon W.J."/>
            <person name="Crouch A.L."/>
            <person name="Drake C.E."/>
            <person name="Hollomon J.M."/>
            <person name="Nadeau L.J."/>
            <person name="Nunn H.S."/>
            <person name="Stevenson B.S."/>
            <person name="Bojanowski C.L."/>
            <person name="Crookes-Goodson W.J."/>
        </authorList>
    </citation>
    <scope>NUCLEOTIDE SEQUENCE [LARGE SCALE GENOMIC DNA]</scope>
    <source>
        <strain evidence="4 5">D216</strain>
    </source>
</reference>
<proteinExistence type="predicted"/>
<evidence type="ECO:0000256" key="1">
    <source>
        <dbReference type="SAM" id="SignalP"/>
    </source>
</evidence>
<evidence type="ECO:0000259" key="2">
    <source>
        <dbReference type="Pfam" id="PF07075"/>
    </source>
</evidence>
<dbReference type="Pfam" id="PF07075">
    <property type="entry name" value="NamZ_N"/>
    <property type="match status" value="1"/>
</dbReference>
<feature type="signal peptide" evidence="1">
    <location>
        <begin position="1"/>
        <end position="19"/>
    </location>
</feature>
<keyword evidence="1" id="KW-0732">Signal</keyword>
<organism evidence="4 5">
    <name type="scientific">Thyridium curvatum</name>
    <dbReference type="NCBI Taxonomy" id="1093900"/>
    <lineage>
        <taxon>Eukaryota</taxon>
        <taxon>Fungi</taxon>
        <taxon>Dikarya</taxon>
        <taxon>Ascomycota</taxon>
        <taxon>Pezizomycotina</taxon>
        <taxon>Sordariomycetes</taxon>
        <taxon>Sordariomycetidae</taxon>
        <taxon>Thyridiales</taxon>
        <taxon>Thyridiaceae</taxon>
        <taxon>Thyridium</taxon>
    </lineage>
</organism>
<evidence type="ECO:0000259" key="3">
    <source>
        <dbReference type="Pfam" id="PF20732"/>
    </source>
</evidence>
<dbReference type="InParanoid" id="A0A507B4S7"/>
<dbReference type="PANTHER" id="PTHR42915:SF1">
    <property type="entry name" value="PEPTIDOGLYCAN BETA-N-ACETYLMURAMIDASE NAMZ"/>
    <property type="match status" value="1"/>
</dbReference>
<feature type="chain" id="PRO_5021483154" description="DUF1343 domain-containing protein" evidence="1">
    <location>
        <begin position="20"/>
        <end position="430"/>
    </location>
</feature>
<sequence>MYATLITILALIAVACGHGGHVKTGLDVLIEHDYTQLAGKKVIVLTNPTGITPQMDLGIDVMHQSGKVNLVGVMGPEHGFRGTAQAGGSEGTFVDEKTGLTVYNAYLANTTTLMGFIQASGADTVLFDIQDVGSRFYTYIWAMYDTMVAAAKTNVTFMVIDRPNPITGLDAFGPVLNESFVNTYVGRRAIAQSHGMTVGELAHMFVGEGWIKEASGGRSLSLEVIKMKHWKRRMTFEDTGLPWAMPSPNMPTLTTAMIYPGTCMFEGVSVSEGRGTTRPFELLGAPWINESWVSAMRDLKIPNTEYRFQCFTPVADDFKGNVSCGLQTYITAKTTEQLRTFDAPYVGTALLYTARKLFTVGNTTSDGATTGAFHWLLNKADKSKYDVDVLVGSPLIREGIEKGLRPEQIRDAWLPGLQAFREKRKKYLLY</sequence>
<keyword evidence="5" id="KW-1185">Reference proteome</keyword>
<feature type="domain" description="Peptidoglycan beta-N-acetylmuramidase NamZ C-terminal" evidence="3">
    <location>
        <begin position="257"/>
        <end position="430"/>
    </location>
</feature>
<dbReference type="InterPro" id="IPR048503">
    <property type="entry name" value="NamZ_C"/>
</dbReference>
<dbReference type="Proteomes" id="UP000319257">
    <property type="component" value="Unassembled WGS sequence"/>
</dbReference>
<dbReference type="Gene3D" id="3.40.50.12170">
    <property type="entry name" value="Uncharacterised protein PF07075, DUF1343"/>
    <property type="match status" value="1"/>
</dbReference>